<organism evidence="5 6">
    <name type="scientific">Sphingopyxis granuli</name>
    <dbReference type="NCBI Taxonomy" id="267128"/>
    <lineage>
        <taxon>Bacteria</taxon>
        <taxon>Pseudomonadati</taxon>
        <taxon>Pseudomonadota</taxon>
        <taxon>Alphaproteobacteria</taxon>
        <taxon>Sphingomonadales</taxon>
        <taxon>Sphingomonadaceae</taxon>
        <taxon>Sphingopyxis</taxon>
    </lineage>
</organism>
<keyword evidence="6" id="KW-1185">Reference proteome</keyword>
<sequence length="219" mass="23707">MTPAAIIFDFDGVIADSEVRANRTLAESLTAIGLPTTYEECLRDYCGHNWQETERRIVVRLGRPLPHDFRERHRERAQKRFAEGFAPVPGAPEFLDSLGRLPRAIASSSSPAYIAASLDRFGLARHFGRHVYSADGWARGKPHPDIYLAAAKGLGLDPGACLAIEDSPTGARAALAAGMTVIGFCGGGHILDRRAHGEVLRGVGVHHVAHGYDEVLLHA</sequence>
<dbReference type="PANTHER" id="PTHR46193">
    <property type="entry name" value="6-PHOSPHOGLUCONATE PHOSPHATASE"/>
    <property type="match status" value="1"/>
</dbReference>
<dbReference type="SFLD" id="SFLDS00003">
    <property type="entry name" value="Haloacid_Dehalogenase"/>
    <property type="match status" value="1"/>
</dbReference>
<dbReference type="Pfam" id="PF00702">
    <property type="entry name" value="Hydrolase"/>
    <property type="match status" value="1"/>
</dbReference>
<dbReference type="KEGG" id="sgi:SGRAN_2111"/>
<dbReference type="SUPFAM" id="SSF56784">
    <property type="entry name" value="HAD-like"/>
    <property type="match status" value="1"/>
</dbReference>
<evidence type="ECO:0000313" key="6">
    <source>
        <dbReference type="Proteomes" id="UP000058599"/>
    </source>
</evidence>
<proteinExistence type="inferred from homology"/>
<keyword evidence="3" id="KW-0479">Metal-binding</keyword>
<dbReference type="InterPro" id="IPR036412">
    <property type="entry name" value="HAD-like_sf"/>
</dbReference>
<dbReference type="InterPro" id="IPR051600">
    <property type="entry name" value="Beta-PGM-like"/>
</dbReference>
<dbReference type="AlphaFoldDB" id="A0AA86GLR0"/>
<evidence type="ECO:0000256" key="2">
    <source>
        <dbReference type="ARBA" id="ARBA00006171"/>
    </source>
</evidence>
<dbReference type="EMBL" id="CP012199">
    <property type="protein sequence ID" value="AMG74486.1"/>
    <property type="molecule type" value="Genomic_DNA"/>
</dbReference>
<keyword evidence="4" id="KW-0460">Magnesium</keyword>
<evidence type="ECO:0000313" key="5">
    <source>
        <dbReference type="EMBL" id="AMG74486.1"/>
    </source>
</evidence>
<accession>A0AA86GLR0</accession>
<dbReference type="GO" id="GO:0016787">
    <property type="term" value="F:hydrolase activity"/>
    <property type="evidence" value="ECO:0007669"/>
    <property type="project" value="UniProtKB-KW"/>
</dbReference>
<keyword evidence="5" id="KW-0378">Hydrolase</keyword>
<dbReference type="Proteomes" id="UP000058599">
    <property type="component" value="Chromosome"/>
</dbReference>
<reference evidence="5 6" key="1">
    <citation type="journal article" date="2016" name="BMC Genomics">
        <title>Genomic analysis of the nitrate-respiring Sphingopyxis granuli (formerly Sphingomonas macrogoltabida) strain TFA.</title>
        <authorList>
            <person name="Garcia-Romero I."/>
            <person name="Perez-Pulido A.J."/>
            <person name="Gonzalez-Flores Y.E."/>
            <person name="Reyes-Ramirez F."/>
            <person name="Santero E."/>
            <person name="Floriano B."/>
        </authorList>
    </citation>
    <scope>NUCLEOTIDE SEQUENCE [LARGE SCALE GENOMIC DNA]</scope>
    <source>
        <strain evidence="5 6">TFA</strain>
    </source>
</reference>
<dbReference type="PANTHER" id="PTHR46193:SF10">
    <property type="entry name" value="6-PHOSPHOGLUCONATE PHOSPHATASE"/>
    <property type="match status" value="1"/>
</dbReference>
<evidence type="ECO:0000256" key="3">
    <source>
        <dbReference type="ARBA" id="ARBA00022723"/>
    </source>
</evidence>
<protein>
    <submittedName>
        <fullName evidence="5">Hydrolase</fullName>
    </submittedName>
</protein>
<dbReference type="Gene3D" id="3.40.50.1000">
    <property type="entry name" value="HAD superfamily/HAD-like"/>
    <property type="match status" value="1"/>
</dbReference>
<dbReference type="InterPro" id="IPR006439">
    <property type="entry name" value="HAD-SF_hydro_IA"/>
</dbReference>
<dbReference type="InterPro" id="IPR023214">
    <property type="entry name" value="HAD_sf"/>
</dbReference>
<evidence type="ECO:0000256" key="4">
    <source>
        <dbReference type="ARBA" id="ARBA00022842"/>
    </source>
</evidence>
<evidence type="ECO:0000256" key="1">
    <source>
        <dbReference type="ARBA" id="ARBA00001946"/>
    </source>
</evidence>
<comment type="similarity">
    <text evidence="2">Belongs to the HAD-like hydrolase superfamily. CbbY/CbbZ/Gph/YieH family.</text>
</comment>
<comment type="cofactor">
    <cofactor evidence="1">
        <name>Mg(2+)</name>
        <dbReference type="ChEBI" id="CHEBI:18420"/>
    </cofactor>
</comment>
<gene>
    <name evidence="5" type="ORF">SGRAN_2111</name>
</gene>
<dbReference type="Gene3D" id="1.10.150.240">
    <property type="entry name" value="Putative phosphatase, domain 2"/>
    <property type="match status" value="1"/>
</dbReference>
<dbReference type="GO" id="GO:0046872">
    <property type="term" value="F:metal ion binding"/>
    <property type="evidence" value="ECO:0007669"/>
    <property type="project" value="UniProtKB-KW"/>
</dbReference>
<dbReference type="SFLD" id="SFLDG01129">
    <property type="entry name" value="C1.5:_HAD__Beta-PGM__Phosphata"/>
    <property type="match status" value="1"/>
</dbReference>
<dbReference type="InterPro" id="IPR023198">
    <property type="entry name" value="PGP-like_dom2"/>
</dbReference>
<name>A0AA86GLR0_9SPHN</name>
<dbReference type="NCBIfam" id="TIGR01509">
    <property type="entry name" value="HAD-SF-IA-v3"/>
    <property type="match status" value="1"/>
</dbReference>
<dbReference type="RefSeq" id="WP_067183447.1">
    <property type="nucleotide sequence ID" value="NZ_CP012199.1"/>
</dbReference>